<dbReference type="EMBL" id="NMUH01004639">
    <property type="protein sequence ID" value="MQM10315.1"/>
    <property type="molecule type" value="Genomic_DNA"/>
</dbReference>
<sequence length="67" mass="7413">MWRSAGRLGSFGSTTRRSSSSSFRLLRPVQTILLESTKGRAGTRASTTLMGQKYAISLIKIFKLLFS</sequence>
<reference evidence="2" key="1">
    <citation type="submission" date="2017-07" db="EMBL/GenBank/DDBJ databases">
        <title>Taro Niue Genome Assembly and Annotation.</title>
        <authorList>
            <person name="Atibalentja N."/>
            <person name="Keating K."/>
            <person name="Fields C.J."/>
        </authorList>
    </citation>
    <scope>NUCLEOTIDE SEQUENCE</scope>
    <source>
        <strain evidence="2">Niue_2</strain>
        <tissue evidence="2">Leaf</tissue>
    </source>
</reference>
<accession>A0A843X072</accession>
<protein>
    <submittedName>
        <fullName evidence="2">Uncharacterized protein</fullName>
    </submittedName>
</protein>
<evidence type="ECO:0000313" key="2">
    <source>
        <dbReference type="EMBL" id="MQM10315.1"/>
    </source>
</evidence>
<dbReference type="AlphaFoldDB" id="A0A843X072"/>
<dbReference type="Proteomes" id="UP000652761">
    <property type="component" value="Unassembled WGS sequence"/>
</dbReference>
<proteinExistence type="predicted"/>
<evidence type="ECO:0000256" key="1">
    <source>
        <dbReference type="SAM" id="MobiDB-lite"/>
    </source>
</evidence>
<name>A0A843X072_COLES</name>
<organism evidence="2 3">
    <name type="scientific">Colocasia esculenta</name>
    <name type="common">Wild taro</name>
    <name type="synonym">Arum esculentum</name>
    <dbReference type="NCBI Taxonomy" id="4460"/>
    <lineage>
        <taxon>Eukaryota</taxon>
        <taxon>Viridiplantae</taxon>
        <taxon>Streptophyta</taxon>
        <taxon>Embryophyta</taxon>
        <taxon>Tracheophyta</taxon>
        <taxon>Spermatophyta</taxon>
        <taxon>Magnoliopsida</taxon>
        <taxon>Liliopsida</taxon>
        <taxon>Araceae</taxon>
        <taxon>Aroideae</taxon>
        <taxon>Colocasieae</taxon>
        <taxon>Colocasia</taxon>
    </lineage>
</organism>
<keyword evidence="3" id="KW-1185">Reference proteome</keyword>
<evidence type="ECO:0000313" key="3">
    <source>
        <dbReference type="Proteomes" id="UP000652761"/>
    </source>
</evidence>
<gene>
    <name evidence="2" type="ORF">Taro_043209</name>
</gene>
<comment type="caution">
    <text evidence="2">The sequence shown here is derived from an EMBL/GenBank/DDBJ whole genome shotgun (WGS) entry which is preliminary data.</text>
</comment>
<feature type="region of interest" description="Disordered" evidence="1">
    <location>
        <begin position="1"/>
        <end position="22"/>
    </location>
</feature>